<keyword evidence="2" id="KW-1185">Reference proteome</keyword>
<proteinExistence type="predicted"/>
<dbReference type="AlphaFoldDB" id="A0A6D2KGV4"/>
<comment type="caution">
    <text evidence="1">The sequence shown here is derived from an EMBL/GenBank/DDBJ whole genome shotgun (WGS) entry which is preliminary data.</text>
</comment>
<accession>A0A6D2KGV4</accession>
<dbReference type="EMBL" id="CACVBM020001549">
    <property type="protein sequence ID" value="CAA7053765.1"/>
    <property type="molecule type" value="Genomic_DNA"/>
</dbReference>
<evidence type="ECO:0000313" key="2">
    <source>
        <dbReference type="Proteomes" id="UP000467841"/>
    </source>
</evidence>
<gene>
    <name evidence="1" type="ORF">MERR_LOCUS41001</name>
</gene>
<evidence type="ECO:0000313" key="1">
    <source>
        <dbReference type="EMBL" id="CAA7053765.1"/>
    </source>
</evidence>
<dbReference type="Proteomes" id="UP000467841">
    <property type="component" value="Unassembled WGS sequence"/>
</dbReference>
<organism evidence="1 2">
    <name type="scientific">Microthlaspi erraticum</name>
    <dbReference type="NCBI Taxonomy" id="1685480"/>
    <lineage>
        <taxon>Eukaryota</taxon>
        <taxon>Viridiplantae</taxon>
        <taxon>Streptophyta</taxon>
        <taxon>Embryophyta</taxon>
        <taxon>Tracheophyta</taxon>
        <taxon>Spermatophyta</taxon>
        <taxon>Magnoliopsida</taxon>
        <taxon>eudicotyledons</taxon>
        <taxon>Gunneridae</taxon>
        <taxon>Pentapetalae</taxon>
        <taxon>rosids</taxon>
        <taxon>malvids</taxon>
        <taxon>Brassicales</taxon>
        <taxon>Brassicaceae</taxon>
        <taxon>Coluteocarpeae</taxon>
        <taxon>Microthlaspi</taxon>
    </lineage>
</organism>
<dbReference type="OrthoDB" id="10595620at2759"/>
<protein>
    <submittedName>
        <fullName evidence="1">Uncharacterized protein</fullName>
    </submittedName>
</protein>
<name>A0A6D2KGV4_9BRAS</name>
<sequence>MCINCCRGRLFRNFLTNFGSSIVSPRAADFDAISASFPPKSSMVSVFFILRRLNSDIKVCSLASFNLYAPTFLVLMASHTFLAVFSSPTCRTIASGMDDVESGFTKLLDLCKCTDRGSMGIEHKDWLLSTL</sequence>
<reference evidence="1" key="1">
    <citation type="submission" date="2020-01" db="EMBL/GenBank/DDBJ databases">
        <authorList>
            <person name="Mishra B."/>
        </authorList>
    </citation>
    <scope>NUCLEOTIDE SEQUENCE [LARGE SCALE GENOMIC DNA]</scope>
</reference>